<dbReference type="STRING" id="68775.A0A5C3LZ12"/>
<evidence type="ECO:0000256" key="1">
    <source>
        <dbReference type="ARBA" id="ARBA00004173"/>
    </source>
</evidence>
<protein>
    <recommendedName>
        <fullName evidence="7">Tim44-like domain-containing protein</fullName>
    </recommendedName>
</protein>
<dbReference type="PANTHER" id="PTHR28554:SF1">
    <property type="entry name" value="LARGE RIBOSOMAL SUBUNIT PROTEIN ML45"/>
    <property type="match status" value="1"/>
</dbReference>
<dbReference type="Proteomes" id="UP000308652">
    <property type="component" value="Unassembled WGS sequence"/>
</dbReference>
<feature type="region of interest" description="Disordered" evidence="4">
    <location>
        <begin position="40"/>
        <end position="117"/>
    </location>
</feature>
<evidence type="ECO:0000313" key="5">
    <source>
        <dbReference type="EMBL" id="TFK38102.1"/>
    </source>
</evidence>
<evidence type="ECO:0000313" key="6">
    <source>
        <dbReference type="Proteomes" id="UP000308652"/>
    </source>
</evidence>
<dbReference type="EMBL" id="ML213604">
    <property type="protein sequence ID" value="TFK38102.1"/>
    <property type="molecule type" value="Genomic_DNA"/>
</dbReference>
<dbReference type="GO" id="GO:0005739">
    <property type="term" value="C:mitochondrion"/>
    <property type="evidence" value="ECO:0007669"/>
    <property type="project" value="UniProtKB-SubCell"/>
</dbReference>
<evidence type="ECO:0008006" key="7">
    <source>
        <dbReference type="Google" id="ProtNLM"/>
    </source>
</evidence>
<gene>
    <name evidence="5" type="ORF">BDQ12DRAFT_121149</name>
</gene>
<sequence length="434" mass="47794">MASGLSRSCFGLLHAQSTSMGASSSRLLRCSVAVRNYSGGSASVVKTRGPPSAKSAHRNEALGSGATSKVSAKASMRTSPKDTLEPAKAVRHVPNAKKTPTPPTTKASSPSSFVPNKIQNALHPGKGGGEKGISEEELQLKQIDQILLMSHLMPTSDPWGQPVPDTLDVMIPQPASFSSRKEYGSWAKLRQQFWKNRTNDAKNVVALLALAAENGIPGVDLEDATLWQKATVWPRRVFDTQSVKPNSWVSQIRTSARRAYIRVNEAIARRDDKAVKRLTTATYQETALKLLKKKVEGITYIWRYHSEVTPTRIVSIRTTEGYLGKEEPKVGNRLLVHALVKFDTMQSLEMYNKNGRPMHVPREGAKKDHNGHIAAEPKRVTEYMVVEKRMWYDGSWVIREQMWPPRNAVSSNLPLSSPATPSAPTPPTTDATVA</sequence>
<proteinExistence type="predicted"/>
<dbReference type="Gene3D" id="3.10.450.240">
    <property type="match status" value="1"/>
</dbReference>
<keyword evidence="2" id="KW-0809">Transit peptide</keyword>
<keyword evidence="3" id="KW-0496">Mitochondrion</keyword>
<keyword evidence="6" id="KW-1185">Reference proteome</keyword>
<dbReference type="AlphaFoldDB" id="A0A5C3LZ12"/>
<evidence type="ECO:0000256" key="4">
    <source>
        <dbReference type="SAM" id="MobiDB-lite"/>
    </source>
</evidence>
<feature type="region of interest" description="Disordered" evidence="4">
    <location>
        <begin position="412"/>
        <end position="434"/>
    </location>
</feature>
<dbReference type="InterPro" id="IPR051975">
    <property type="entry name" value="mtLSU_mL45"/>
</dbReference>
<feature type="compositionally biased region" description="Low complexity" evidence="4">
    <location>
        <begin position="96"/>
        <end position="112"/>
    </location>
</feature>
<dbReference type="PANTHER" id="PTHR28554">
    <property type="entry name" value="39S RIBOSOMAL PROTEIN L45, MITOCHONDRIAL"/>
    <property type="match status" value="1"/>
</dbReference>
<accession>A0A5C3LZ12</accession>
<name>A0A5C3LZ12_9AGAR</name>
<organism evidence="5 6">
    <name type="scientific">Crucibulum laeve</name>
    <dbReference type="NCBI Taxonomy" id="68775"/>
    <lineage>
        <taxon>Eukaryota</taxon>
        <taxon>Fungi</taxon>
        <taxon>Dikarya</taxon>
        <taxon>Basidiomycota</taxon>
        <taxon>Agaricomycotina</taxon>
        <taxon>Agaricomycetes</taxon>
        <taxon>Agaricomycetidae</taxon>
        <taxon>Agaricales</taxon>
        <taxon>Agaricineae</taxon>
        <taxon>Nidulariaceae</taxon>
        <taxon>Crucibulum</taxon>
    </lineage>
</organism>
<evidence type="ECO:0000256" key="2">
    <source>
        <dbReference type="ARBA" id="ARBA00022946"/>
    </source>
</evidence>
<comment type="subcellular location">
    <subcellularLocation>
        <location evidence="1">Mitochondrion</location>
    </subcellularLocation>
</comment>
<evidence type="ECO:0000256" key="3">
    <source>
        <dbReference type="ARBA" id="ARBA00023128"/>
    </source>
</evidence>
<reference evidence="5 6" key="1">
    <citation type="journal article" date="2019" name="Nat. Ecol. Evol.">
        <title>Megaphylogeny resolves global patterns of mushroom evolution.</title>
        <authorList>
            <person name="Varga T."/>
            <person name="Krizsan K."/>
            <person name="Foldi C."/>
            <person name="Dima B."/>
            <person name="Sanchez-Garcia M."/>
            <person name="Sanchez-Ramirez S."/>
            <person name="Szollosi G.J."/>
            <person name="Szarkandi J.G."/>
            <person name="Papp V."/>
            <person name="Albert L."/>
            <person name="Andreopoulos W."/>
            <person name="Angelini C."/>
            <person name="Antonin V."/>
            <person name="Barry K.W."/>
            <person name="Bougher N.L."/>
            <person name="Buchanan P."/>
            <person name="Buyck B."/>
            <person name="Bense V."/>
            <person name="Catcheside P."/>
            <person name="Chovatia M."/>
            <person name="Cooper J."/>
            <person name="Damon W."/>
            <person name="Desjardin D."/>
            <person name="Finy P."/>
            <person name="Geml J."/>
            <person name="Haridas S."/>
            <person name="Hughes K."/>
            <person name="Justo A."/>
            <person name="Karasinski D."/>
            <person name="Kautmanova I."/>
            <person name="Kiss B."/>
            <person name="Kocsube S."/>
            <person name="Kotiranta H."/>
            <person name="LaButti K.M."/>
            <person name="Lechner B.E."/>
            <person name="Liimatainen K."/>
            <person name="Lipzen A."/>
            <person name="Lukacs Z."/>
            <person name="Mihaltcheva S."/>
            <person name="Morgado L.N."/>
            <person name="Niskanen T."/>
            <person name="Noordeloos M.E."/>
            <person name="Ohm R.A."/>
            <person name="Ortiz-Santana B."/>
            <person name="Ovrebo C."/>
            <person name="Racz N."/>
            <person name="Riley R."/>
            <person name="Savchenko A."/>
            <person name="Shiryaev A."/>
            <person name="Soop K."/>
            <person name="Spirin V."/>
            <person name="Szebenyi C."/>
            <person name="Tomsovsky M."/>
            <person name="Tulloss R.E."/>
            <person name="Uehling J."/>
            <person name="Grigoriev I.V."/>
            <person name="Vagvolgyi C."/>
            <person name="Papp T."/>
            <person name="Martin F.M."/>
            <person name="Miettinen O."/>
            <person name="Hibbett D.S."/>
            <person name="Nagy L.G."/>
        </authorList>
    </citation>
    <scope>NUCLEOTIDE SEQUENCE [LARGE SCALE GENOMIC DNA]</scope>
    <source>
        <strain evidence="5 6">CBS 166.37</strain>
    </source>
</reference>
<dbReference type="OrthoDB" id="19619at2759"/>